<organism evidence="2 3">
    <name type="scientific">Clostridium botulinum</name>
    <dbReference type="NCBI Taxonomy" id="1491"/>
    <lineage>
        <taxon>Bacteria</taxon>
        <taxon>Bacillati</taxon>
        <taxon>Bacillota</taxon>
        <taxon>Clostridia</taxon>
        <taxon>Eubacteriales</taxon>
        <taxon>Clostridiaceae</taxon>
        <taxon>Clostridium</taxon>
    </lineage>
</organism>
<sequence length="114" mass="13114">MSNEFIVSLWIFGLISLFNIPLGFTIKKNKMVDIVSGYNSKRDDPCVVSKLLGDNLILMGALGLLITLIYFIIKDIVYVESYIIAMVSMILGILINYYIRWYNYRKDNKLKSSC</sequence>
<keyword evidence="1" id="KW-1133">Transmembrane helix</keyword>
<reference evidence="2 3" key="1">
    <citation type="submission" date="2019-02" db="EMBL/GenBank/DDBJ databases">
        <title>Genome sequencing of Clostridium botulinum clinical isolates.</title>
        <authorList>
            <person name="Brunt J."/>
            <person name="Van Vliet A.H.M."/>
            <person name="Stringer S.C."/>
            <person name="Grant K.A."/>
            <person name="Carter A.C."/>
            <person name="Peck M.W."/>
        </authorList>
    </citation>
    <scope>NUCLEOTIDE SEQUENCE [LARGE SCALE GENOMIC DNA]</scope>
    <source>
        <strain evidence="2 3">R1125/03</strain>
    </source>
</reference>
<dbReference type="Proteomes" id="UP000473089">
    <property type="component" value="Unassembled WGS sequence"/>
</dbReference>
<comment type="caution">
    <text evidence="2">The sequence shown here is derived from an EMBL/GenBank/DDBJ whole genome shotgun (WGS) entry which is preliminary data.</text>
</comment>
<dbReference type="AlphaFoldDB" id="A0A6M0T0J5"/>
<protein>
    <recommendedName>
        <fullName evidence="4">DUF3784 domain-containing protein</fullName>
    </recommendedName>
</protein>
<name>A0A6M0T0J5_CLOBO</name>
<feature type="transmembrane region" description="Helical" evidence="1">
    <location>
        <begin position="6"/>
        <end position="26"/>
    </location>
</feature>
<dbReference type="EMBL" id="SGJP01000023">
    <property type="protein sequence ID" value="NFA61004.1"/>
    <property type="molecule type" value="Genomic_DNA"/>
</dbReference>
<evidence type="ECO:0000256" key="1">
    <source>
        <dbReference type="SAM" id="Phobius"/>
    </source>
</evidence>
<feature type="transmembrane region" description="Helical" evidence="1">
    <location>
        <begin position="47"/>
        <end position="73"/>
    </location>
</feature>
<evidence type="ECO:0000313" key="3">
    <source>
        <dbReference type="Proteomes" id="UP000473089"/>
    </source>
</evidence>
<evidence type="ECO:0008006" key="4">
    <source>
        <dbReference type="Google" id="ProtNLM"/>
    </source>
</evidence>
<feature type="transmembrane region" description="Helical" evidence="1">
    <location>
        <begin position="79"/>
        <end position="99"/>
    </location>
</feature>
<keyword evidence="1" id="KW-0472">Membrane</keyword>
<keyword evidence="1" id="KW-0812">Transmembrane</keyword>
<proteinExistence type="predicted"/>
<evidence type="ECO:0000313" key="2">
    <source>
        <dbReference type="EMBL" id="NFA61004.1"/>
    </source>
</evidence>
<accession>A0A6M0T0J5</accession>
<gene>
    <name evidence="2" type="ORF">EXM42_11555</name>
</gene>